<dbReference type="PANTHER" id="PTHR21311:SF0">
    <property type="entry name" value="CONSERVED OLIGOMERIC GOLGI COMPLEX SUBUNIT 8"/>
    <property type="match status" value="1"/>
</dbReference>
<keyword evidence="6" id="KW-0333">Golgi apparatus</keyword>
<keyword evidence="5" id="KW-0653">Protein transport</keyword>
<reference evidence="9 10" key="1">
    <citation type="submission" date="2023-08" db="EMBL/GenBank/DDBJ databases">
        <title>Black Yeasts Isolated from many extreme environments.</title>
        <authorList>
            <person name="Coleine C."/>
            <person name="Stajich J.E."/>
            <person name="Selbmann L."/>
        </authorList>
    </citation>
    <scope>NUCLEOTIDE SEQUENCE [LARGE SCALE GENOMIC DNA]</scope>
    <source>
        <strain evidence="9 10">CCFEE 5935</strain>
    </source>
</reference>
<keyword evidence="10" id="KW-1185">Reference proteome</keyword>
<accession>A0AAV9PNK6</accession>
<evidence type="ECO:0000256" key="7">
    <source>
        <dbReference type="ARBA" id="ARBA00023136"/>
    </source>
</evidence>
<dbReference type="GeneID" id="89922128"/>
<proteinExistence type="inferred from homology"/>
<sequence length="499" mass="53961">MDPLYELLAPYFDRPESPSDHLPPPAASDAHTVSYLTRLSTLSLGDLASTEPASLLHSAQQHLRSLQALSKRSQKAVIASSSHLSNLTSILPILGSQTKALQDGIPELETAASEFATKYNRSTENAVLDRRKRTMLLSGNVDRVTDVLELPTLLSSTVSAAQAPGTSSSSSTSTSYASALDLHAHIRRLNTLYPHSELVGGIMKQAESEIQNLTTILITALQSPSLKLAGAMRTIGWLRRVTPDLAEDGYATTKQHATSARALTMSKDAQSEDGALGSVFLICRLRTLHMTLNALDPLRELADNETTRRQQGLNSKLLKQQVSASALGSQSERYLKRYIEIFREQSFSIISMYKSIFPSSLPTPEIASSDEGDEEASPGLPSPLASFALHLSATLSRELQQYLPNIADKQARESLLTQVLYCAGSLGRLGADFGLMVAMLEADLEGSLEDTEDTADADPEWVQVMKKHRVQASRLEVLSRGVGGRKASGEVLSPPPVSA</sequence>
<evidence type="ECO:0000256" key="5">
    <source>
        <dbReference type="ARBA" id="ARBA00022927"/>
    </source>
</evidence>
<organism evidence="9 10">
    <name type="scientific">Saxophila tyrrhenica</name>
    <dbReference type="NCBI Taxonomy" id="1690608"/>
    <lineage>
        <taxon>Eukaryota</taxon>
        <taxon>Fungi</taxon>
        <taxon>Dikarya</taxon>
        <taxon>Ascomycota</taxon>
        <taxon>Pezizomycotina</taxon>
        <taxon>Dothideomycetes</taxon>
        <taxon>Dothideomycetidae</taxon>
        <taxon>Mycosphaerellales</taxon>
        <taxon>Extremaceae</taxon>
        <taxon>Saxophila</taxon>
    </lineage>
</organism>
<gene>
    <name evidence="9" type="ORF">LTR77_000778</name>
</gene>
<dbReference type="GO" id="GO:0000139">
    <property type="term" value="C:Golgi membrane"/>
    <property type="evidence" value="ECO:0007669"/>
    <property type="project" value="UniProtKB-SubCell"/>
</dbReference>
<dbReference type="Pfam" id="PF04124">
    <property type="entry name" value="Dor1"/>
    <property type="match status" value="2"/>
</dbReference>
<dbReference type="InterPro" id="IPR007255">
    <property type="entry name" value="COG8"/>
</dbReference>
<evidence type="ECO:0000256" key="8">
    <source>
        <dbReference type="ARBA" id="ARBA00031347"/>
    </source>
</evidence>
<dbReference type="RefSeq" id="XP_064664277.1">
    <property type="nucleotide sequence ID" value="XM_064798043.1"/>
</dbReference>
<comment type="subcellular location">
    <subcellularLocation>
        <location evidence="1">Golgi apparatus membrane</location>
        <topology evidence="1">Peripheral membrane protein</topology>
    </subcellularLocation>
</comment>
<dbReference type="EMBL" id="JAVRRT010000001">
    <property type="protein sequence ID" value="KAK5175639.1"/>
    <property type="molecule type" value="Genomic_DNA"/>
</dbReference>
<evidence type="ECO:0000256" key="2">
    <source>
        <dbReference type="ARBA" id="ARBA00006419"/>
    </source>
</evidence>
<comment type="caution">
    <text evidence="9">The sequence shown here is derived from an EMBL/GenBank/DDBJ whole genome shotgun (WGS) entry which is preliminary data.</text>
</comment>
<evidence type="ECO:0000256" key="4">
    <source>
        <dbReference type="ARBA" id="ARBA00022448"/>
    </source>
</evidence>
<keyword evidence="4" id="KW-0813">Transport</keyword>
<dbReference type="GO" id="GO:0017119">
    <property type="term" value="C:Golgi transport complex"/>
    <property type="evidence" value="ECO:0007669"/>
    <property type="project" value="InterPro"/>
</dbReference>
<evidence type="ECO:0000313" key="10">
    <source>
        <dbReference type="Proteomes" id="UP001337655"/>
    </source>
</evidence>
<dbReference type="Proteomes" id="UP001337655">
    <property type="component" value="Unassembled WGS sequence"/>
</dbReference>
<evidence type="ECO:0000256" key="3">
    <source>
        <dbReference type="ARBA" id="ARBA00020983"/>
    </source>
</evidence>
<keyword evidence="7" id="KW-0472">Membrane</keyword>
<evidence type="ECO:0000313" key="9">
    <source>
        <dbReference type="EMBL" id="KAK5175639.1"/>
    </source>
</evidence>
<evidence type="ECO:0000256" key="6">
    <source>
        <dbReference type="ARBA" id="ARBA00023034"/>
    </source>
</evidence>
<evidence type="ECO:0000256" key="1">
    <source>
        <dbReference type="ARBA" id="ARBA00004395"/>
    </source>
</evidence>
<protein>
    <recommendedName>
        <fullName evidence="3">Conserved oligomeric Golgi complex subunit 8</fullName>
    </recommendedName>
    <alternativeName>
        <fullName evidence="8">Component of oligomeric Golgi complex 8</fullName>
    </alternativeName>
</protein>
<name>A0AAV9PNK6_9PEZI</name>
<dbReference type="PANTHER" id="PTHR21311">
    <property type="entry name" value="CONSERVED OLIGOMERIC GOLGI COMPLEX COMPONENT 8"/>
    <property type="match status" value="1"/>
</dbReference>
<dbReference type="GO" id="GO:0006891">
    <property type="term" value="P:intra-Golgi vesicle-mediated transport"/>
    <property type="evidence" value="ECO:0007669"/>
    <property type="project" value="TreeGrafter"/>
</dbReference>
<dbReference type="AlphaFoldDB" id="A0AAV9PNK6"/>
<dbReference type="GO" id="GO:0015031">
    <property type="term" value="P:protein transport"/>
    <property type="evidence" value="ECO:0007669"/>
    <property type="project" value="UniProtKB-KW"/>
</dbReference>
<comment type="similarity">
    <text evidence="2">Belongs to the COG8 family.</text>
</comment>